<sequence>MSDSDVSTSTRSSRSKTSTSRSRTGTTSTLRPTSSSQFDTESSISTVSPTATGHLTTSVPVQTESTSSLAAPTSTQTSNPSDNGSGPKPPVAVIAVSTVLGVLVIGVVAFLLIFRCNRRKGQSPYLARNEPKRRDTQPQPTIHESSLYLASKEREHEKDSMPMSPTSSFDVDILRSPRIGSSRASSSIFLDDRDDVTISSRNYFRPLSLGEPLTARGLHSPPSTTAQPSPLFERLNSNRDLERQLPTIPGTPATPRFAIFSPEEQDGETLIAQARDQPPPPTISLSRTTTRNSSRSSRSSRSKTRNSTPPTPTSSLPPLSPPPPIPLPPLPNSSDDYSKRSSTNTLTAPSQPGLGDARPISTQSAYSFQSQNLGLTYSGTLSPDVLATLERLKKRHGRDNEAETFILGDSEDEDDSESPSKRIEPDTADARPPTPPKLSETSSTLNPALPQLSTYYIKPRDTVTGIALKHGVDPRQLCQFNKLPTSTLTTTPHLLHTRTTLQLPPGARAPSPPPPDLLERLEARAKERAGKAFQAITKEADWGVAQTYVALLDMEDDRIKEGKRRMVDLSSQEGRQALAVDQYLDDNAWEEEQRKAGLSPRIEPFPYSSWKEKESLEPCKENASGGSSWWRGLMPGSSSNRW</sequence>
<feature type="domain" description="LysM" evidence="3">
    <location>
        <begin position="453"/>
        <end position="503"/>
    </location>
</feature>
<feature type="region of interest" description="Disordered" evidence="1">
    <location>
        <begin position="613"/>
        <end position="642"/>
    </location>
</feature>
<feature type="region of interest" description="Disordered" evidence="1">
    <location>
        <begin position="1"/>
        <end position="87"/>
    </location>
</feature>
<organism evidence="4 5">
    <name type="scientific">Rhizoctonia solani</name>
    <dbReference type="NCBI Taxonomy" id="456999"/>
    <lineage>
        <taxon>Eukaryota</taxon>
        <taxon>Fungi</taxon>
        <taxon>Dikarya</taxon>
        <taxon>Basidiomycota</taxon>
        <taxon>Agaricomycotina</taxon>
        <taxon>Agaricomycetes</taxon>
        <taxon>Cantharellales</taxon>
        <taxon>Ceratobasidiaceae</taxon>
        <taxon>Rhizoctonia</taxon>
    </lineage>
</organism>
<feature type="region of interest" description="Disordered" evidence="1">
    <location>
        <begin position="211"/>
        <end position="231"/>
    </location>
</feature>
<evidence type="ECO:0000313" key="5">
    <source>
        <dbReference type="Proteomes" id="UP000663841"/>
    </source>
</evidence>
<feature type="region of interest" description="Disordered" evidence="1">
    <location>
        <begin position="272"/>
        <end position="360"/>
    </location>
</feature>
<dbReference type="Gene3D" id="3.10.350.10">
    <property type="entry name" value="LysM domain"/>
    <property type="match status" value="1"/>
</dbReference>
<feature type="compositionally biased region" description="Low complexity" evidence="1">
    <location>
        <begin position="305"/>
        <end position="317"/>
    </location>
</feature>
<dbReference type="InterPro" id="IPR018392">
    <property type="entry name" value="LysM"/>
</dbReference>
<evidence type="ECO:0000256" key="1">
    <source>
        <dbReference type="SAM" id="MobiDB-lite"/>
    </source>
</evidence>
<dbReference type="Pfam" id="PF01476">
    <property type="entry name" value="LysM"/>
    <property type="match status" value="1"/>
</dbReference>
<feature type="region of interest" description="Disordered" evidence="1">
    <location>
        <begin position="125"/>
        <end position="147"/>
    </location>
</feature>
<dbReference type="PROSITE" id="PS51782">
    <property type="entry name" value="LYSM"/>
    <property type="match status" value="1"/>
</dbReference>
<dbReference type="AlphaFoldDB" id="A0A8H3ARU0"/>
<evidence type="ECO:0000313" key="4">
    <source>
        <dbReference type="EMBL" id="CAE6435347.1"/>
    </source>
</evidence>
<feature type="compositionally biased region" description="Polar residues" evidence="1">
    <location>
        <begin position="340"/>
        <end position="350"/>
    </location>
</feature>
<dbReference type="SUPFAM" id="SSF54106">
    <property type="entry name" value="LysM domain"/>
    <property type="match status" value="1"/>
</dbReference>
<reference evidence="4" key="1">
    <citation type="submission" date="2021-01" db="EMBL/GenBank/DDBJ databases">
        <authorList>
            <person name="Kaushik A."/>
        </authorList>
    </citation>
    <scope>NUCLEOTIDE SEQUENCE</scope>
    <source>
        <strain evidence="4">AG3-T5</strain>
    </source>
</reference>
<dbReference type="EMBL" id="CAJMWW010000087">
    <property type="protein sequence ID" value="CAE6435347.1"/>
    <property type="molecule type" value="Genomic_DNA"/>
</dbReference>
<evidence type="ECO:0000259" key="3">
    <source>
        <dbReference type="PROSITE" id="PS51782"/>
    </source>
</evidence>
<evidence type="ECO:0000256" key="2">
    <source>
        <dbReference type="SAM" id="Phobius"/>
    </source>
</evidence>
<dbReference type="Proteomes" id="UP000663841">
    <property type="component" value="Unassembled WGS sequence"/>
</dbReference>
<feature type="transmembrane region" description="Helical" evidence="2">
    <location>
        <begin position="91"/>
        <end position="114"/>
    </location>
</feature>
<keyword evidence="2" id="KW-0812">Transmembrane</keyword>
<name>A0A8H3ARU0_9AGAM</name>
<protein>
    <recommendedName>
        <fullName evidence="3">LysM domain-containing protein</fullName>
    </recommendedName>
</protein>
<feature type="compositionally biased region" description="Basic and acidic residues" evidence="1">
    <location>
        <begin position="418"/>
        <end position="429"/>
    </location>
</feature>
<dbReference type="InterPro" id="IPR036779">
    <property type="entry name" value="LysM_dom_sf"/>
</dbReference>
<feature type="region of interest" description="Disordered" evidence="1">
    <location>
        <begin position="395"/>
        <end position="446"/>
    </location>
</feature>
<keyword evidence="2" id="KW-0472">Membrane</keyword>
<keyword evidence="2" id="KW-1133">Transmembrane helix</keyword>
<comment type="caution">
    <text evidence="4">The sequence shown here is derived from an EMBL/GenBank/DDBJ whole genome shotgun (WGS) entry which is preliminary data.</text>
</comment>
<accession>A0A8H3ARU0</accession>
<feature type="compositionally biased region" description="Polar residues" evidence="1">
    <location>
        <begin position="37"/>
        <end position="84"/>
    </location>
</feature>
<feature type="compositionally biased region" description="Low complexity" evidence="1">
    <location>
        <begin position="7"/>
        <end position="36"/>
    </location>
</feature>
<feature type="compositionally biased region" description="Low complexity" evidence="1">
    <location>
        <begin position="283"/>
        <end position="297"/>
    </location>
</feature>
<proteinExistence type="predicted"/>
<gene>
    <name evidence="4" type="ORF">RDB_LOCUS78347</name>
</gene>
<feature type="compositionally biased region" description="Pro residues" evidence="1">
    <location>
        <begin position="318"/>
        <end position="331"/>
    </location>
</feature>